<dbReference type="RefSeq" id="WP_075635204.1">
    <property type="nucleotide sequence ID" value="NZ_MKIO01000030.1"/>
</dbReference>
<dbReference type="AlphaFoldDB" id="A0A1Q9AIX2"/>
<dbReference type="STRING" id="1672749.BJF92_17415"/>
<dbReference type="Pfam" id="PF01266">
    <property type="entry name" value="DAO"/>
    <property type="match status" value="1"/>
</dbReference>
<accession>A0A1Q9AIX2</accession>
<evidence type="ECO:0000313" key="4">
    <source>
        <dbReference type="Proteomes" id="UP000186143"/>
    </source>
</evidence>
<dbReference type="GO" id="GO:0005737">
    <property type="term" value="C:cytoplasm"/>
    <property type="evidence" value="ECO:0007669"/>
    <property type="project" value="TreeGrafter"/>
</dbReference>
<feature type="domain" description="FAD dependent oxidoreductase" evidence="2">
    <location>
        <begin position="5"/>
        <end position="398"/>
    </location>
</feature>
<sequence length="418" mass="46488">MKKTDVVVLGAGIVGISTAIHLARRGKSVVLLDRRGPGEETSYGNAGLIQREGVFPYGFPHDFGALFRYALNNTIDAHYHLKALPGLVPFLARYWWHSGFRQHQRIARLYAPLIEHSISEHDDLIRASGAEDLIRKDGWMKVFRTEAARDAAYKDAENLSAAFGVNHQKLTAADIRTAEPSIRTELVGGLRWTDPWSIRDPQSLLKAYLAYFQSLGGMLMAGDAATLEHILEGPGWRLATPEGPLETQEVVVALGPWADAVTRKLGYHMPLAVKRGYHMHYGAEGNATLNNWVLDAEMGYFLAPMLRGIRLTTGAEFAHRDAPKTPVQLTRAEKVAREFFPLAERRDAEPWMGARPCTPDMMPVIGKAPRHQGLWFAFGHAHHGMTLGPVTGRALAEMMTGERTVIDLTPYRPDRFLA</sequence>
<keyword evidence="1" id="KW-0560">Oxidoreductase</keyword>
<protein>
    <submittedName>
        <fullName evidence="3">Amino acid dehydrogenase</fullName>
    </submittedName>
</protein>
<dbReference type="SUPFAM" id="SSF54373">
    <property type="entry name" value="FAD-linked reductases, C-terminal domain"/>
    <property type="match status" value="1"/>
</dbReference>
<dbReference type="Gene3D" id="3.30.9.10">
    <property type="entry name" value="D-Amino Acid Oxidase, subunit A, domain 2"/>
    <property type="match status" value="1"/>
</dbReference>
<dbReference type="Gene3D" id="3.50.50.60">
    <property type="entry name" value="FAD/NAD(P)-binding domain"/>
    <property type="match status" value="2"/>
</dbReference>
<gene>
    <name evidence="3" type="ORF">BJF92_17415</name>
</gene>
<name>A0A1Q9AIX2_9HYPH</name>
<evidence type="ECO:0000259" key="2">
    <source>
        <dbReference type="Pfam" id="PF01266"/>
    </source>
</evidence>
<dbReference type="EMBL" id="MKIO01000030">
    <property type="protein sequence ID" value="OLP55167.1"/>
    <property type="molecule type" value="Genomic_DNA"/>
</dbReference>
<organism evidence="3 4">
    <name type="scientific">Xaviernesmea rhizosphaerae</name>
    <dbReference type="NCBI Taxonomy" id="1672749"/>
    <lineage>
        <taxon>Bacteria</taxon>
        <taxon>Pseudomonadati</taxon>
        <taxon>Pseudomonadota</taxon>
        <taxon>Alphaproteobacteria</taxon>
        <taxon>Hyphomicrobiales</taxon>
        <taxon>Rhizobiaceae</taxon>
        <taxon>Rhizobium/Agrobacterium group</taxon>
        <taxon>Xaviernesmea</taxon>
    </lineage>
</organism>
<dbReference type="InterPro" id="IPR036188">
    <property type="entry name" value="FAD/NAD-bd_sf"/>
</dbReference>
<dbReference type="PANTHER" id="PTHR13847">
    <property type="entry name" value="SARCOSINE DEHYDROGENASE-RELATED"/>
    <property type="match status" value="1"/>
</dbReference>
<dbReference type="Proteomes" id="UP000186143">
    <property type="component" value="Unassembled WGS sequence"/>
</dbReference>
<dbReference type="OrthoDB" id="9805337at2"/>
<dbReference type="PANTHER" id="PTHR13847:SF289">
    <property type="entry name" value="GLYCINE OXIDASE"/>
    <property type="match status" value="1"/>
</dbReference>
<dbReference type="InterPro" id="IPR006076">
    <property type="entry name" value="FAD-dep_OxRdtase"/>
</dbReference>
<dbReference type="GO" id="GO:0016491">
    <property type="term" value="F:oxidoreductase activity"/>
    <property type="evidence" value="ECO:0007669"/>
    <property type="project" value="UniProtKB-KW"/>
</dbReference>
<dbReference type="SUPFAM" id="SSF51905">
    <property type="entry name" value="FAD/NAD(P)-binding domain"/>
    <property type="match status" value="1"/>
</dbReference>
<evidence type="ECO:0000313" key="3">
    <source>
        <dbReference type="EMBL" id="OLP55167.1"/>
    </source>
</evidence>
<evidence type="ECO:0000256" key="1">
    <source>
        <dbReference type="ARBA" id="ARBA00023002"/>
    </source>
</evidence>
<comment type="caution">
    <text evidence="3">The sequence shown here is derived from an EMBL/GenBank/DDBJ whole genome shotgun (WGS) entry which is preliminary data.</text>
</comment>
<proteinExistence type="predicted"/>
<reference evidence="3 4" key="1">
    <citation type="submission" date="2016-09" db="EMBL/GenBank/DDBJ databases">
        <title>Rhizobium sp. nov., a novel species isolated from the rice rhizosphere.</title>
        <authorList>
            <person name="Zhao J."/>
            <person name="Zhang X."/>
        </authorList>
    </citation>
    <scope>NUCLEOTIDE SEQUENCE [LARGE SCALE GENOMIC DNA]</scope>
    <source>
        <strain evidence="3 4">MH17</strain>
    </source>
</reference>